<accession>A0A1H7QNT7</accession>
<name>A0A1H7QNT7_9SPHI</name>
<dbReference type="Gene3D" id="3.10.180.10">
    <property type="entry name" value="2,3-Dihydroxybiphenyl 1,2-Dioxygenase, domain 1"/>
    <property type="match status" value="1"/>
</dbReference>
<dbReference type="SUPFAM" id="SSF54593">
    <property type="entry name" value="Glyoxalase/Bleomycin resistance protein/Dihydroxybiphenyl dioxygenase"/>
    <property type="match status" value="1"/>
</dbReference>
<reference evidence="3" key="1">
    <citation type="submission" date="2016-10" db="EMBL/GenBank/DDBJ databases">
        <authorList>
            <person name="Varghese N."/>
            <person name="Submissions S."/>
        </authorList>
    </citation>
    <scope>NUCLEOTIDE SEQUENCE [LARGE SCALE GENOMIC DNA]</scope>
    <source>
        <strain evidence="3">Jip14</strain>
    </source>
</reference>
<dbReference type="InterPro" id="IPR037523">
    <property type="entry name" value="VOC_core"/>
</dbReference>
<keyword evidence="2" id="KW-0456">Lyase</keyword>
<dbReference type="AlphaFoldDB" id="A0A1H7QNT7"/>
<dbReference type="InterPro" id="IPR050383">
    <property type="entry name" value="GlyoxalaseI/FosfomycinResist"/>
</dbReference>
<dbReference type="RefSeq" id="WP_143053894.1">
    <property type="nucleotide sequence ID" value="NZ_FNZR01000006.1"/>
</dbReference>
<dbReference type="EMBL" id="FNZR01000006">
    <property type="protein sequence ID" value="SEL49344.1"/>
    <property type="molecule type" value="Genomic_DNA"/>
</dbReference>
<protein>
    <submittedName>
        <fullName evidence="2">Lactoylglutathione lyase</fullName>
    </submittedName>
</protein>
<dbReference type="PANTHER" id="PTHR21366:SF22">
    <property type="entry name" value="VOC DOMAIN-CONTAINING PROTEIN"/>
    <property type="match status" value="1"/>
</dbReference>
<dbReference type="OrthoDB" id="192739at2"/>
<dbReference type="PROSITE" id="PS51819">
    <property type="entry name" value="VOC"/>
    <property type="match status" value="1"/>
</dbReference>
<evidence type="ECO:0000259" key="1">
    <source>
        <dbReference type="PROSITE" id="PS51819"/>
    </source>
</evidence>
<sequence>MNRTTLIGLLISICIVGVLRPAQAQDKNPVLNHMALSVYRLDKSTVFYRDVLQLDTVPEPFHDGKHTWLQIGPNSYLHLIEGAKEITAHDIATHLCFSVPSIDTFIARLNEYDIPYINWQGEKQQVTIRVDGVKQLYLQDPDGHWIEINDEY</sequence>
<feature type="domain" description="VOC" evidence="1">
    <location>
        <begin position="30"/>
        <end position="151"/>
    </location>
</feature>
<dbReference type="InterPro" id="IPR004360">
    <property type="entry name" value="Glyas_Fos-R_dOase_dom"/>
</dbReference>
<dbReference type="PANTHER" id="PTHR21366">
    <property type="entry name" value="GLYOXALASE FAMILY PROTEIN"/>
    <property type="match status" value="1"/>
</dbReference>
<proteinExistence type="predicted"/>
<dbReference type="Pfam" id="PF00903">
    <property type="entry name" value="Glyoxalase"/>
    <property type="match status" value="1"/>
</dbReference>
<evidence type="ECO:0000313" key="2">
    <source>
        <dbReference type="EMBL" id="SEL49344.1"/>
    </source>
</evidence>
<dbReference type="GO" id="GO:0016829">
    <property type="term" value="F:lyase activity"/>
    <property type="evidence" value="ECO:0007669"/>
    <property type="project" value="UniProtKB-KW"/>
</dbReference>
<dbReference type="InterPro" id="IPR029068">
    <property type="entry name" value="Glyas_Bleomycin-R_OHBP_Dase"/>
</dbReference>
<dbReference type="Proteomes" id="UP000198916">
    <property type="component" value="Unassembled WGS sequence"/>
</dbReference>
<evidence type="ECO:0000313" key="3">
    <source>
        <dbReference type="Proteomes" id="UP000198916"/>
    </source>
</evidence>
<organism evidence="2 3">
    <name type="scientific">Parapedobacter koreensis</name>
    <dbReference type="NCBI Taxonomy" id="332977"/>
    <lineage>
        <taxon>Bacteria</taxon>
        <taxon>Pseudomonadati</taxon>
        <taxon>Bacteroidota</taxon>
        <taxon>Sphingobacteriia</taxon>
        <taxon>Sphingobacteriales</taxon>
        <taxon>Sphingobacteriaceae</taxon>
        <taxon>Parapedobacter</taxon>
    </lineage>
</organism>
<dbReference type="STRING" id="332977.SAMN05421740_10618"/>
<keyword evidence="3" id="KW-1185">Reference proteome</keyword>
<gene>
    <name evidence="2" type="ORF">SAMN05421740_10618</name>
</gene>